<protein>
    <submittedName>
        <fullName evidence="2">Uncharacterized protein</fullName>
    </submittedName>
</protein>
<proteinExistence type="predicted"/>
<organism evidence="2 3">
    <name type="scientific">Platanthera guangdongensis</name>
    <dbReference type="NCBI Taxonomy" id="2320717"/>
    <lineage>
        <taxon>Eukaryota</taxon>
        <taxon>Viridiplantae</taxon>
        <taxon>Streptophyta</taxon>
        <taxon>Embryophyta</taxon>
        <taxon>Tracheophyta</taxon>
        <taxon>Spermatophyta</taxon>
        <taxon>Magnoliopsida</taxon>
        <taxon>Liliopsida</taxon>
        <taxon>Asparagales</taxon>
        <taxon>Orchidaceae</taxon>
        <taxon>Orchidoideae</taxon>
        <taxon>Orchideae</taxon>
        <taxon>Orchidinae</taxon>
        <taxon>Platanthera</taxon>
    </lineage>
</organism>
<sequence>MAADGQAASNLPPAAVLASDEGPSAPRGASTLISASPSRGSISLPPGGSFLPSDGALSGDQQKVVLKLLAMNDEKTKQKAIEAVADIYGMCSLIPDFFSSFEIINFAF</sequence>
<feature type="compositionally biased region" description="Polar residues" evidence="1">
    <location>
        <begin position="31"/>
        <end position="41"/>
    </location>
</feature>
<dbReference type="EMBL" id="JBBWWR010000005">
    <property type="protein sequence ID" value="KAK8966415.1"/>
    <property type="molecule type" value="Genomic_DNA"/>
</dbReference>
<comment type="caution">
    <text evidence="2">The sequence shown here is derived from an EMBL/GenBank/DDBJ whole genome shotgun (WGS) entry which is preliminary data.</text>
</comment>
<name>A0ABR2MQH6_9ASPA</name>
<feature type="region of interest" description="Disordered" evidence="1">
    <location>
        <begin position="1"/>
        <end position="47"/>
    </location>
</feature>
<evidence type="ECO:0000313" key="2">
    <source>
        <dbReference type="EMBL" id="KAK8966415.1"/>
    </source>
</evidence>
<evidence type="ECO:0000256" key="1">
    <source>
        <dbReference type="SAM" id="MobiDB-lite"/>
    </source>
</evidence>
<dbReference type="Proteomes" id="UP001412067">
    <property type="component" value="Unassembled WGS sequence"/>
</dbReference>
<keyword evidence="3" id="KW-1185">Reference proteome</keyword>
<accession>A0ABR2MQH6</accession>
<reference evidence="2 3" key="1">
    <citation type="journal article" date="2022" name="Nat. Plants">
        <title>Genomes of leafy and leafless Platanthera orchids illuminate the evolution of mycoheterotrophy.</title>
        <authorList>
            <person name="Li M.H."/>
            <person name="Liu K.W."/>
            <person name="Li Z."/>
            <person name="Lu H.C."/>
            <person name="Ye Q.L."/>
            <person name="Zhang D."/>
            <person name="Wang J.Y."/>
            <person name="Li Y.F."/>
            <person name="Zhong Z.M."/>
            <person name="Liu X."/>
            <person name="Yu X."/>
            <person name="Liu D.K."/>
            <person name="Tu X.D."/>
            <person name="Liu B."/>
            <person name="Hao Y."/>
            <person name="Liao X.Y."/>
            <person name="Jiang Y.T."/>
            <person name="Sun W.H."/>
            <person name="Chen J."/>
            <person name="Chen Y.Q."/>
            <person name="Ai Y."/>
            <person name="Zhai J.W."/>
            <person name="Wu S.S."/>
            <person name="Zhou Z."/>
            <person name="Hsiao Y.Y."/>
            <person name="Wu W.L."/>
            <person name="Chen Y.Y."/>
            <person name="Lin Y.F."/>
            <person name="Hsu J.L."/>
            <person name="Li C.Y."/>
            <person name="Wang Z.W."/>
            <person name="Zhao X."/>
            <person name="Zhong W.Y."/>
            <person name="Ma X.K."/>
            <person name="Ma L."/>
            <person name="Huang J."/>
            <person name="Chen G.Z."/>
            <person name="Huang M.Z."/>
            <person name="Huang L."/>
            <person name="Peng D.H."/>
            <person name="Luo Y.B."/>
            <person name="Zou S.Q."/>
            <person name="Chen S.P."/>
            <person name="Lan S."/>
            <person name="Tsai W.C."/>
            <person name="Van de Peer Y."/>
            <person name="Liu Z.J."/>
        </authorList>
    </citation>
    <scope>NUCLEOTIDE SEQUENCE [LARGE SCALE GENOMIC DNA]</scope>
    <source>
        <strain evidence="2">Lor288</strain>
    </source>
</reference>
<evidence type="ECO:0000313" key="3">
    <source>
        <dbReference type="Proteomes" id="UP001412067"/>
    </source>
</evidence>
<gene>
    <name evidence="2" type="ORF">KSP40_PGU014482</name>
</gene>